<dbReference type="GO" id="GO:0008312">
    <property type="term" value="F:7S RNA binding"/>
    <property type="evidence" value="ECO:0007669"/>
    <property type="project" value="InterPro"/>
</dbReference>
<dbReference type="InterPro" id="IPR002778">
    <property type="entry name" value="Signal_recog_particle_SRP19"/>
</dbReference>
<dbReference type="OrthoDB" id="2190947at2759"/>
<comment type="function">
    <text evidence="6">Component of the signal recognition particle (SRP) complex, a ribonucleoprotein complex that mediates the cotranslational targeting of secretory and membrane proteins to the endoplasmic reticulum (ER). Binds directly to 7SL RNA. Mediates binding of SRP54 to the SRP complex.</text>
</comment>
<evidence type="ECO:0000256" key="1">
    <source>
        <dbReference type="ARBA" id="ARBA00004496"/>
    </source>
</evidence>
<evidence type="ECO:0000256" key="3">
    <source>
        <dbReference type="ARBA" id="ARBA00022490"/>
    </source>
</evidence>
<dbReference type="InterPro" id="IPR036521">
    <property type="entry name" value="SRP19-like_sf"/>
</dbReference>
<accession>A0A3S3QB51</accession>
<evidence type="ECO:0000256" key="4">
    <source>
        <dbReference type="ARBA" id="ARBA00023135"/>
    </source>
</evidence>
<feature type="region of interest" description="Disordered" evidence="7">
    <location>
        <begin position="112"/>
        <end position="131"/>
    </location>
</feature>
<keyword evidence="4" id="KW-0733">Signal recognition particle</keyword>
<dbReference type="GO" id="GO:0005786">
    <property type="term" value="C:signal recognition particle, endoplasmic reticulum targeting"/>
    <property type="evidence" value="ECO:0007669"/>
    <property type="project" value="UniProtKB-KW"/>
</dbReference>
<evidence type="ECO:0000313" key="8">
    <source>
        <dbReference type="EMBL" id="RWS17106.1"/>
    </source>
</evidence>
<evidence type="ECO:0000313" key="9">
    <source>
        <dbReference type="Proteomes" id="UP000285301"/>
    </source>
</evidence>
<gene>
    <name evidence="8" type="ORF">B4U79_12558</name>
</gene>
<organism evidence="8 9">
    <name type="scientific">Dinothrombium tinctorium</name>
    <dbReference type="NCBI Taxonomy" id="1965070"/>
    <lineage>
        <taxon>Eukaryota</taxon>
        <taxon>Metazoa</taxon>
        <taxon>Ecdysozoa</taxon>
        <taxon>Arthropoda</taxon>
        <taxon>Chelicerata</taxon>
        <taxon>Arachnida</taxon>
        <taxon>Acari</taxon>
        <taxon>Acariformes</taxon>
        <taxon>Trombidiformes</taxon>
        <taxon>Prostigmata</taxon>
        <taxon>Anystina</taxon>
        <taxon>Parasitengona</taxon>
        <taxon>Trombidioidea</taxon>
        <taxon>Trombidiidae</taxon>
        <taxon>Dinothrombium</taxon>
    </lineage>
</organism>
<dbReference type="PANTHER" id="PTHR17453">
    <property type="entry name" value="SIGNAL RECOGNITION PARTICLE 19 KD PROTEIN"/>
    <property type="match status" value="1"/>
</dbReference>
<comment type="subcellular location">
    <subcellularLocation>
        <location evidence="1">Cytoplasm</location>
    </subcellularLocation>
</comment>
<evidence type="ECO:0000256" key="7">
    <source>
        <dbReference type="SAM" id="MobiDB-lite"/>
    </source>
</evidence>
<sequence length="131" mass="15163">MSVERKPLIIYPAYINANRTKAEGRRLSKDKCVADPRWQEIRDVLETFQEFQVIPEPNKVYCREVDKESLAFRGRVKVKVIESDCKYRKKDQILELCATMIPKLKSRGKVVTNATSNAENMASSKKKKGKR</sequence>
<comment type="caution">
    <text evidence="8">The sequence shown here is derived from an EMBL/GenBank/DDBJ whole genome shotgun (WGS) entry which is preliminary data.</text>
</comment>
<reference evidence="8 9" key="1">
    <citation type="journal article" date="2018" name="Gigascience">
        <title>Genomes of trombidid mites reveal novel predicted allergens and laterally-transferred genes associated with secondary metabolism.</title>
        <authorList>
            <person name="Dong X."/>
            <person name="Chaisiri K."/>
            <person name="Xia D."/>
            <person name="Armstrong S.D."/>
            <person name="Fang Y."/>
            <person name="Donnelly M.J."/>
            <person name="Kadowaki T."/>
            <person name="McGarry J.W."/>
            <person name="Darby A.C."/>
            <person name="Makepeace B.L."/>
        </authorList>
    </citation>
    <scope>NUCLEOTIDE SEQUENCE [LARGE SCALE GENOMIC DNA]</scope>
    <source>
        <strain evidence="8">UoL-WK</strain>
    </source>
</reference>
<dbReference type="PANTHER" id="PTHR17453:SF0">
    <property type="entry name" value="SIGNAL RECOGNITION PARTICLE 19 KDA PROTEIN"/>
    <property type="match status" value="1"/>
</dbReference>
<dbReference type="Pfam" id="PF01922">
    <property type="entry name" value="SRP19"/>
    <property type="match status" value="1"/>
</dbReference>
<dbReference type="SUPFAM" id="SSF69695">
    <property type="entry name" value="SRP19"/>
    <property type="match status" value="1"/>
</dbReference>
<dbReference type="GO" id="GO:0006617">
    <property type="term" value="P:SRP-dependent cotranslational protein targeting to membrane, signal sequence recognition"/>
    <property type="evidence" value="ECO:0007669"/>
    <property type="project" value="TreeGrafter"/>
</dbReference>
<evidence type="ECO:0000256" key="2">
    <source>
        <dbReference type="ARBA" id="ARBA00008910"/>
    </source>
</evidence>
<proteinExistence type="inferred from homology"/>
<dbReference type="STRING" id="1965070.A0A3S3QB51"/>
<feature type="compositionally biased region" description="Polar residues" evidence="7">
    <location>
        <begin position="112"/>
        <end position="123"/>
    </location>
</feature>
<name>A0A3S3QB51_9ACAR</name>
<dbReference type="AlphaFoldDB" id="A0A3S3QB51"/>
<keyword evidence="9" id="KW-1185">Reference proteome</keyword>
<comment type="similarity">
    <text evidence="2">Belongs to the SRP19 family.</text>
</comment>
<keyword evidence="3" id="KW-0963">Cytoplasm</keyword>
<evidence type="ECO:0000256" key="6">
    <source>
        <dbReference type="ARBA" id="ARBA00045518"/>
    </source>
</evidence>
<dbReference type="EMBL" id="NCKU01000118">
    <property type="protein sequence ID" value="RWS17106.1"/>
    <property type="molecule type" value="Genomic_DNA"/>
</dbReference>
<dbReference type="Proteomes" id="UP000285301">
    <property type="component" value="Unassembled WGS sequence"/>
</dbReference>
<keyword evidence="5" id="KW-0687">Ribonucleoprotein</keyword>
<protein>
    <submittedName>
        <fullName evidence="8">Signal recognition particle 19 kDa protein-like protein</fullName>
    </submittedName>
</protein>
<evidence type="ECO:0000256" key="5">
    <source>
        <dbReference type="ARBA" id="ARBA00023274"/>
    </source>
</evidence>
<dbReference type="Gene3D" id="3.30.56.30">
    <property type="entry name" value="Signal recognition particle, SRP19-like subunit"/>
    <property type="match status" value="1"/>
</dbReference>